<dbReference type="EMBL" id="CP003281">
    <property type="protein sequence ID" value="AFL83642.1"/>
    <property type="molecule type" value="Genomic_DNA"/>
</dbReference>
<evidence type="ECO:0000256" key="1">
    <source>
        <dbReference type="SAM" id="MobiDB-lite"/>
    </source>
</evidence>
<protein>
    <submittedName>
        <fullName evidence="3">Uncharacterized protein</fullName>
    </submittedName>
</protein>
<accession>I3Z324</accession>
<name>I3Z324_BELBD</name>
<evidence type="ECO:0000256" key="2">
    <source>
        <dbReference type="SAM" id="SignalP"/>
    </source>
</evidence>
<keyword evidence="4" id="KW-1185">Reference proteome</keyword>
<gene>
    <name evidence="3" type="ordered locus">Belba_1000</name>
</gene>
<dbReference type="RefSeq" id="WP_014771649.1">
    <property type="nucleotide sequence ID" value="NC_018010.1"/>
</dbReference>
<dbReference type="HOGENOM" id="CLU_1044534_0_0_10"/>
<dbReference type="eggNOG" id="ENOG502ZC23">
    <property type="taxonomic scope" value="Bacteria"/>
</dbReference>
<feature type="signal peptide" evidence="2">
    <location>
        <begin position="1"/>
        <end position="25"/>
    </location>
</feature>
<evidence type="ECO:0000313" key="3">
    <source>
        <dbReference type="EMBL" id="AFL83642.1"/>
    </source>
</evidence>
<dbReference type="KEGG" id="bbd:Belba_1000"/>
<dbReference type="STRING" id="866536.Belba_1000"/>
<dbReference type="PROSITE" id="PS51257">
    <property type="entry name" value="PROKAR_LIPOPROTEIN"/>
    <property type="match status" value="1"/>
</dbReference>
<reference evidence="4" key="1">
    <citation type="submission" date="2012-06" db="EMBL/GenBank/DDBJ databases">
        <title>The complete genome of Belliella baltica DSM 15883.</title>
        <authorList>
            <person name="Lucas S."/>
            <person name="Copeland A."/>
            <person name="Lapidus A."/>
            <person name="Goodwin L."/>
            <person name="Pitluck S."/>
            <person name="Peters L."/>
            <person name="Mikhailova N."/>
            <person name="Davenport K."/>
            <person name="Kyrpides N."/>
            <person name="Mavromatis K."/>
            <person name="Pagani I."/>
            <person name="Ivanova N."/>
            <person name="Ovchinnikova G."/>
            <person name="Zeytun A."/>
            <person name="Detter J.C."/>
            <person name="Han C."/>
            <person name="Land M."/>
            <person name="Hauser L."/>
            <person name="Markowitz V."/>
            <person name="Cheng J.-F."/>
            <person name="Hugenholtz P."/>
            <person name="Woyke T."/>
            <person name="Wu D."/>
            <person name="Tindall B."/>
            <person name="Pomrenke H."/>
            <person name="Brambilla E."/>
            <person name="Klenk H.-P."/>
            <person name="Eisen J.A."/>
        </authorList>
    </citation>
    <scope>NUCLEOTIDE SEQUENCE [LARGE SCALE GENOMIC DNA]</scope>
    <source>
        <strain evidence="4">DSM 15883 / CIP 108006 / LMG 21964 / BA134</strain>
    </source>
</reference>
<feature type="region of interest" description="Disordered" evidence="1">
    <location>
        <begin position="245"/>
        <end position="266"/>
    </location>
</feature>
<sequence length="266" mass="28859">MNFLKKSRSLSALFSLALTFSLASSCIENESTNDSENESRFNNSEIIFLLIDESSIDNGNEPNNFSEIEVNDNIAEIGQRQILKYFLENTGRTIDLFTGQVGDEGWFAPKSIPSSWINAGPTKNGLQNYLTPGPGLGASGDDPEVLLDEIPNVTPLRATGLKMLEGETVYALVYDSDISINYSPLVGNLQGSNLGIVAFDVLNVTRRMDGSTSDLPRVTVRIRNATEVKNLNLGLFSNAPIPQSSSEPFDINPPATVPSVNINPAE</sequence>
<dbReference type="Proteomes" id="UP000006050">
    <property type="component" value="Chromosome"/>
</dbReference>
<feature type="chain" id="PRO_5003683228" evidence="2">
    <location>
        <begin position="26"/>
        <end position="266"/>
    </location>
</feature>
<keyword evidence="2" id="KW-0732">Signal</keyword>
<evidence type="ECO:0000313" key="4">
    <source>
        <dbReference type="Proteomes" id="UP000006050"/>
    </source>
</evidence>
<proteinExistence type="predicted"/>
<organism evidence="3 4">
    <name type="scientific">Belliella baltica (strain DSM 15883 / CIP 108006 / LMG 21964 / BA134)</name>
    <dbReference type="NCBI Taxonomy" id="866536"/>
    <lineage>
        <taxon>Bacteria</taxon>
        <taxon>Pseudomonadati</taxon>
        <taxon>Bacteroidota</taxon>
        <taxon>Cytophagia</taxon>
        <taxon>Cytophagales</taxon>
        <taxon>Cyclobacteriaceae</taxon>
        <taxon>Belliella</taxon>
    </lineage>
</organism>
<dbReference type="AlphaFoldDB" id="I3Z324"/>